<dbReference type="InterPro" id="IPR011324">
    <property type="entry name" value="Cytotoxic_necrot_fac-like_cat"/>
</dbReference>
<comment type="catalytic activity">
    <reaction evidence="9">
        <text>S-methyl-5'-thioadenosine + phosphate = 5-(methylsulfanyl)-alpha-D-ribose 1-phosphate + adenine</text>
        <dbReference type="Rhea" id="RHEA:11852"/>
        <dbReference type="ChEBI" id="CHEBI:16708"/>
        <dbReference type="ChEBI" id="CHEBI:17509"/>
        <dbReference type="ChEBI" id="CHEBI:43474"/>
        <dbReference type="ChEBI" id="CHEBI:58533"/>
        <dbReference type="EC" id="2.4.2.28"/>
    </reaction>
    <physiologicalReaction direction="left-to-right" evidence="9">
        <dbReference type="Rhea" id="RHEA:11853"/>
    </physiologicalReaction>
</comment>
<dbReference type="NCBIfam" id="TIGR00726">
    <property type="entry name" value="peptidoglycan editing factor PgeF"/>
    <property type="match status" value="1"/>
</dbReference>
<name>A0ABS7PR15_9SPHN</name>
<dbReference type="SUPFAM" id="SSF64438">
    <property type="entry name" value="CNF1/YfiH-like putative cysteine hydrolases"/>
    <property type="match status" value="1"/>
</dbReference>
<keyword evidence="5" id="KW-0378">Hydrolase</keyword>
<evidence type="ECO:0000313" key="11">
    <source>
        <dbReference type="EMBL" id="MBY8823781.1"/>
    </source>
</evidence>
<comment type="catalytic activity">
    <reaction evidence="8">
        <text>adenosine + phosphate = alpha-D-ribose 1-phosphate + adenine</text>
        <dbReference type="Rhea" id="RHEA:27642"/>
        <dbReference type="ChEBI" id="CHEBI:16335"/>
        <dbReference type="ChEBI" id="CHEBI:16708"/>
        <dbReference type="ChEBI" id="CHEBI:43474"/>
        <dbReference type="ChEBI" id="CHEBI:57720"/>
        <dbReference type="EC" id="2.4.2.1"/>
    </reaction>
    <physiologicalReaction direction="left-to-right" evidence="8">
        <dbReference type="Rhea" id="RHEA:27643"/>
    </physiologicalReaction>
</comment>
<evidence type="ECO:0000256" key="6">
    <source>
        <dbReference type="ARBA" id="ARBA00022833"/>
    </source>
</evidence>
<evidence type="ECO:0000256" key="7">
    <source>
        <dbReference type="ARBA" id="ARBA00047989"/>
    </source>
</evidence>
<evidence type="ECO:0000313" key="12">
    <source>
        <dbReference type="Proteomes" id="UP000706039"/>
    </source>
</evidence>
<dbReference type="Proteomes" id="UP000706039">
    <property type="component" value="Unassembled WGS sequence"/>
</dbReference>
<evidence type="ECO:0000256" key="4">
    <source>
        <dbReference type="ARBA" id="ARBA00022723"/>
    </source>
</evidence>
<comment type="similarity">
    <text evidence="2 10">Belongs to the purine nucleoside phosphorylase YfiH/LACC1 family.</text>
</comment>
<dbReference type="Gene3D" id="3.60.140.10">
    <property type="entry name" value="CNF1/YfiH-like putative cysteine hydrolases"/>
    <property type="match status" value="1"/>
</dbReference>
<dbReference type="Pfam" id="PF02578">
    <property type="entry name" value="Cu-oxidase_4"/>
    <property type="match status" value="1"/>
</dbReference>
<dbReference type="InterPro" id="IPR003730">
    <property type="entry name" value="Cu_polyphenol_OxRdtase"/>
</dbReference>
<comment type="caution">
    <text evidence="11">The sequence shown here is derived from an EMBL/GenBank/DDBJ whole genome shotgun (WGS) entry which is preliminary data.</text>
</comment>
<dbReference type="PANTHER" id="PTHR30616:SF2">
    <property type="entry name" value="PURINE NUCLEOSIDE PHOSPHORYLASE LACC1"/>
    <property type="match status" value="1"/>
</dbReference>
<organism evidence="11 12">
    <name type="scientific">Sphingomonas colocasiae</name>
    <dbReference type="NCBI Taxonomy" id="1848973"/>
    <lineage>
        <taxon>Bacteria</taxon>
        <taxon>Pseudomonadati</taxon>
        <taxon>Pseudomonadota</taxon>
        <taxon>Alphaproteobacteria</taxon>
        <taxon>Sphingomonadales</taxon>
        <taxon>Sphingomonadaceae</taxon>
        <taxon>Sphingomonas</taxon>
    </lineage>
</organism>
<dbReference type="EMBL" id="JAINVV010000007">
    <property type="protein sequence ID" value="MBY8823781.1"/>
    <property type="molecule type" value="Genomic_DNA"/>
</dbReference>
<comment type="catalytic activity">
    <reaction evidence="7">
        <text>adenosine + H2O + H(+) = inosine + NH4(+)</text>
        <dbReference type="Rhea" id="RHEA:24408"/>
        <dbReference type="ChEBI" id="CHEBI:15377"/>
        <dbReference type="ChEBI" id="CHEBI:15378"/>
        <dbReference type="ChEBI" id="CHEBI:16335"/>
        <dbReference type="ChEBI" id="CHEBI:17596"/>
        <dbReference type="ChEBI" id="CHEBI:28938"/>
        <dbReference type="EC" id="3.5.4.4"/>
    </reaction>
    <physiologicalReaction direction="left-to-right" evidence="7">
        <dbReference type="Rhea" id="RHEA:24409"/>
    </physiologicalReaction>
</comment>
<accession>A0ABS7PR15</accession>
<evidence type="ECO:0000256" key="8">
    <source>
        <dbReference type="ARBA" id="ARBA00048968"/>
    </source>
</evidence>
<dbReference type="InterPro" id="IPR038371">
    <property type="entry name" value="Cu_polyphenol_OxRdtase_sf"/>
</dbReference>
<evidence type="ECO:0000256" key="9">
    <source>
        <dbReference type="ARBA" id="ARBA00049893"/>
    </source>
</evidence>
<proteinExistence type="inferred from homology"/>
<comment type="catalytic activity">
    <reaction evidence="1">
        <text>inosine + phosphate = alpha-D-ribose 1-phosphate + hypoxanthine</text>
        <dbReference type="Rhea" id="RHEA:27646"/>
        <dbReference type="ChEBI" id="CHEBI:17368"/>
        <dbReference type="ChEBI" id="CHEBI:17596"/>
        <dbReference type="ChEBI" id="CHEBI:43474"/>
        <dbReference type="ChEBI" id="CHEBI:57720"/>
        <dbReference type="EC" id="2.4.2.1"/>
    </reaction>
    <physiologicalReaction direction="left-to-right" evidence="1">
        <dbReference type="Rhea" id="RHEA:27647"/>
    </physiologicalReaction>
</comment>
<protein>
    <recommendedName>
        <fullName evidence="10">Purine nucleoside phosphorylase</fullName>
    </recommendedName>
</protein>
<evidence type="ECO:0000256" key="1">
    <source>
        <dbReference type="ARBA" id="ARBA00000553"/>
    </source>
</evidence>
<sequence length="267" mass="27685">MQCRPAAGATGVNVTEVEVIRAASISVPHGFLGRRGGVSTGIHAGLNVGLGSDDDREAIVENRRRAVAAVMPGAALATLHQVHSAIALPVTAPYPDDARPQADALVTDRPGLLLGILTADCTPVLFADTQAGVVGAAHAGWKGALGGVTDATLDAMEALGADRGRIAAAIGPCIARASYEVGEDFARAFEAADPGNERFFSAGRPGHLQFDMEAYVTARLAAAGVRRIEALGLDTYADDSRFFSYRRACHRGEPGYGREISLIGLPG</sequence>
<evidence type="ECO:0000256" key="5">
    <source>
        <dbReference type="ARBA" id="ARBA00022801"/>
    </source>
</evidence>
<evidence type="ECO:0000256" key="10">
    <source>
        <dbReference type="RuleBase" id="RU361274"/>
    </source>
</evidence>
<evidence type="ECO:0000256" key="3">
    <source>
        <dbReference type="ARBA" id="ARBA00022679"/>
    </source>
</evidence>
<evidence type="ECO:0000256" key="2">
    <source>
        <dbReference type="ARBA" id="ARBA00007353"/>
    </source>
</evidence>
<dbReference type="PANTHER" id="PTHR30616">
    <property type="entry name" value="UNCHARACTERIZED PROTEIN YFIH"/>
    <property type="match status" value="1"/>
</dbReference>
<reference evidence="11 12" key="1">
    <citation type="submission" date="2021-08" db="EMBL/GenBank/DDBJ databases">
        <authorList>
            <person name="Tuo L."/>
        </authorList>
    </citation>
    <scope>NUCLEOTIDE SEQUENCE [LARGE SCALE GENOMIC DNA]</scope>
    <source>
        <strain evidence="11 12">JCM 31229</strain>
    </source>
</reference>
<keyword evidence="3" id="KW-0808">Transferase</keyword>
<keyword evidence="4" id="KW-0479">Metal-binding</keyword>
<keyword evidence="6" id="KW-0862">Zinc</keyword>
<gene>
    <name evidence="11" type="primary">pgeF</name>
    <name evidence="11" type="ORF">K7G82_15860</name>
</gene>
<keyword evidence="12" id="KW-1185">Reference proteome</keyword>
<dbReference type="CDD" id="cd16833">
    <property type="entry name" value="YfiH"/>
    <property type="match status" value="1"/>
</dbReference>